<evidence type="ECO:0000259" key="6">
    <source>
        <dbReference type="Pfam" id="PF01420"/>
    </source>
</evidence>
<keyword evidence="8" id="KW-1185">Reference proteome</keyword>
<gene>
    <name evidence="7" type="ORF">GA0070215_108104</name>
</gene>
<dbReference type="Gene3D" id="3.90.220.20">
    <property type="entry name" value="DNA methylase specificity domains"/>
    <property type="match status" value="2"/>
</dbReference>
<dbReference type="GO" id="GO:0009307">
    <property type="term" value="P:DNA restriction-modification system"/>
    <property type="evidence" value="ECO:0007669"/>
    <property type="project" value="UniProtKB-KW"/>
</dbReference>
<feature type="domain" description="Type I restriction modification DNA specificity" evidence="6">
    <location>
        <begin position="6"/>
        <end position="170"/>
    </location>
</feature>
<evidence type="ECO:0000256" key="3">
    <source>
        <dbReference type="ARBA" id="ARBA00023125"/>
    </source>
</evidence>
<protein>
    <submittedName>
        <fullName evidence="7">Type I restriction enzyme, S subunit</fullName>
    </submittedName>
</protein>
<dbReference type="CDD" id="cd17261">
    <property type="entry name" value="RMtype1_S_EcoKI-TRD2-CR2_like"/>
    <property type="match status" value="1"/>
</dbReference>
<organism evidence="7 8">
    <name type="scientific">Micromonospora marina</name>
    <dbReference type="NCBI Taxonomy" id="307120"/>
    <lineage>
        <taxon>Bacteria</taxon>
        <taxon>Bacillati</taxon>
        <taxon>Actinomycetota</taxon>
        <taxon>Actinomycetes</taxon>
        <taxon>Micromonosporales</taxon>
        <taxon>Micromonosporaceae</taxon>
        <taxon>Micromonospora</taxon>
    </lineage>
</organism>
<name>A0A1C4XR55_9ACTN</name>
<keyword evidence="3" id="KW-0238">DNA-binding</keyword>
<feature type="region of interest" description="Disordered" evidence="5">
    <location>
        <begin position="431"/>
        <end position="467"/>
    </location>
</feature>
<feature type="compositionally biased region" description="Polar residues" evidence="5">
    <location>
        <begin position="455"/>
        <end position="467"/>
    </location>
</feature>
<comment type="similarity">
    <text evidence="1">Belongs to the type-I restriction system S methylase family.</text>
</comment>
<reference evidence="8" key="1">
    <citation type="submission" date="2016-06" db="EMBL/GenBank/DDBJ databases">
        <authorList>
            <person name="Varghese N."/>
        </authorList>
    </citation>
    <scope>NUCLEOTIDE SEQUENCE [LARGE SCALE GENOMIC DNA]</scope>
    <source>
        <strain evidence="8">DSM 45555</strain>
    </source>
</reference>
<dbReference type="Proteomes" id="UP000198551">
    <property type="component" value="Unassembled WGS sequence"/>
</dbReference>
<dbReference type="InterPro" id="IPR044946">
    <property type="entry name" value="Restrct_endonuc_typeI_TRD_sf"/>
</dbReference>
<dbReference type="PANTHER" id="PTHR43140">
    <property type="entry name" value="TYPE-1 RESTRICTION ENZYME ECOKI SPECIFICITY PROTEIN"/>
    <property type="match status" value="1"/>
</dbReference>
<evidence type="ECO:0000313" key="7">
    <source>
        <dbReference type="EMBL" id="SCF10832.1"/>
    </source>
</evidence>
<sequence>MTQLPAGWVEAALGQIADTSLGKMLDRARSSGDHLRPYLRNVNVQWGRIDSSDVLTMDIPPEQEEHFRLRNGDLLICEGGEIGRCAVWSGGDAYMAFQKALHRVRPLGGIDSRYLRYLLEHLSLRGLLARWATGSTIKHLPQEQLRQLPVPLPPLAEQRRIVANLDEYLSRHIAAGVLIAESRKRISRLRRRVLQKVVEQESARAAVESASIASLATSVRNGVFVSRPSSEPCGVPILRIGSVRPLSLDISDVRYSGRGPDDLRARGSLLHEGDLLFTRYNGNPEYVGACAFVPQGVGDLTYPDKLIRVVLDRGKALPEYVAMACSVGGGREQIRGMVKTTAGQAGISGRDLKSVTLDLPPIEEQQRRVELFGRFDAEISRLDALLTEVEHRARLLRSSLLAEAFAGRLVPQDPDDEPASELLARIRAERAAAAPKQKARASRTRKELAAPPTRVTGNNYQQEALPL</sequence>
<comment type="subunit">
    <text evidence="4">The methyltransferase is composed of M and S polypeptides.</text>
</comment>
<dbReference type="CDD" id="cd17253">
    <property type="entry name" value="RMtype1_S_Eco933I-TRD2-CR2_like"/>
    <property type="match status" value="1"/>
</dbReference>
<evidence type="ECO:0000256" key="2">
    <source>
        <dbReference type="ARBA" id="ARBA00022747"/>
    </source>
</evidence>
<dbReference type="GO" id="GO:0003677">
    <property type="term" value="F:DNA binding"/>
    <property type="evidence" value="ECO:0007669"/>
    <property type="project" value="UniProtKB-KW"/>
</dbReference>
<dbReference type="InterPro" id="IPR000055">
    <property type="entry name" value="Restrct_endonuc_typeI_TRD"/>
</dbReference>
<evidence type="ECO:0000256" key="5">
    <source>
        <dbReference type="SAM" id="MobiDB-lite"/>
    </source>
</evidence>
<accession>A0A1C4XR55</accession>
<dbReference type="RefSeq" id="WP_091045418.1">
    <property type="nucleotide sequence ID" value="NZ_FMCV01000008.1"/>
</dbReference>
<dbReference type="EMBL" id="FMCV01000008">
    <property type="protein sequence ID" value="SCF10832.1"/>
    <property type="molecule type" value="Genomic_DNA"/>
</dbReference>
<dbReference type="SUPFAM" id="SSF116734">
    <property type="entry name" value="DNA methylase specificity domain"/>
    <property type="match status" value="2"/>
</dbReference>
<dbReference type="PANTHER" id="PTHR43140:SF1">
    <property type="entry name" value="TYPE I RESTRICTION ENZYME ECOKI SPECIFICITY SUBUNIT"/>
    <property type="match status" value="1"/>
</dbReference>
<dbReference type="Pfam" id="PF01420">
    <property type="entry name" value="Methylase_S"/>
    <property type="match status" value="1"/>
</dbReference>
<evidence type="ECO:0000256" key="1">
    <source>
        <dbReference type="ARBA" id="ARBA00010923"/>
    </source>
</evidence>
<dbReference type="InterPro" id="IPR051212">
    <property type="entry name" value="Type-I_RE_S_subunit"/>
</dbReference>
<evidence type="ECO:0000256" key="4">
    <source>
        <dbReference type="ARBA" id="ARBA00038652"/>
    </source>
</evidence>
<dbReference type="AlphaFoldDB" id="A0A1C4XR55"/>
<proteinExistence type="inferred from homology"/>
<keyword evidence="2" id="KW-0680">Restriction system</keyword>
<evidence type="ECO:0000313" key="8">
    <source>
        <dbReference type="Proteomes" id="UP000198551"/>
    </source>
</evidence>